<accession>A0A8H4BML6</accession>
<name>A0A8H4BML6_MUCCL</name>
<comment type="caution">
    <text evidence="1">The sequence shown here is derived from an EMBL/GenBank/DDBJ whole genome shotgun (WGS) entry which is preliminary data.</text>
</comment>
<reference evidence="1 2" key="1">
    <citation type="submission" date="2019-09" db="EMBL/GenBank/DDBJ databases">
        <authorList>
            <consortium name="DOE Joint Genome Institute"/>
            <person name="Mondo S.J."/>
            <person name="Navarro-Mendoza M.I."/>
            <person name="Perez-Arques C."/>
            <person name="Panchal S."/>
            <person name="Nicolas F.E."/>
            <person name="Ganguly P."/>
            <person name="Pangilinan J."/>
            <person name="Grigoriev I."/>
            <person name="Heitman J."/>
            <person name="Sanya K."/>
            <person name="Garre V."/>
        </authorList>
    </citation>
    <scope>NUCLEOTIDE SEQUENCE [LARGE SCALE GENOMIC DNA]</scope>
    <source>
        <strain evidence="1 2">MU402</strain>
    </source>
</reference>
<gene>
    <name evidence="1" type="ORF">FB192DRAFT_1359600</name>
</gene>
<sequence length="70" mass="8159">MARIETHSIWYTIRFKRPLNHIQKRQLCSALRRSSRSIICSCIGSHFIFEAIGALKLYQAQYNCGSQIRS</sequence>
<organism evidence="1 2">
    <name type="scientific">Mucor circinelloides f. lusitanicus</name>
    <name type="common">Mucor racemosus var. lusitanicus</name>
    <dbReference type="NCBI Taxonomy" id="29924"/>
    <lineage>
        <taxon>Eukaryota</taxon>
        <taxon>Fungi</taxon>
        <taxon>Fungi incertae sedis</taxon>
        <taxon>Mucoromycota</taxon>
        <taxon>Mucoromycotina</taxon>
        <taxon>Mucoromycetes</taxon>
        <taxon>Mucorales</taxon>
        <taxon>Mucorineae</taxon>
        <taxon>Mucoraceae</taxon>
        <taxon>Mucor</taxon>
    </lineage>
</organism>
<evidence type="ECO:0000313" key="2">
    <source>
        <dbReference type="Proteomes" id="UP000469890"/>
    </source>
</evidence>
<evidence type="ECO:0000313" key="1">
    <source>
        <dbReference type="EMBL" id="KAF1804801.1"/>
    </source>
</evidence>
<protein>
    <submittedName>
        <fullName evidence="1">Uncharacterized protein</fullName>
    </submittedName>
</protein>
<proteinExistence type="predicted"/>
<dbReference type="EMBL" id="JAAECE010000002">
    <property type="protein sequence ID" value="KAF1804801.1"/>
    <property type="molecule type" value="Genomic_DNA"/>
</dbReference>
<dbReference type="AlphaFoldDB" id="A0A8H4BML6"/>
<dbReference type="Proteomes" id="UP000469890">
    <property type="component" value="Unassembled WGS sequence"/>
</dbReference>